<sequence length="85" mass="8714">MEPRPSGVPAVKGEDVEEAPTVAAVADDEREGGLMAVVGEEEAAGGGEAAPCAADQAAAEEGFRGKPYQDLPDHELLREAAAARR</sequence>
<proteinExistence type="predicted"/>
<reference evidence="3" key="1">
    <citation type="journal article" date="2005" name="Nature">
        <title>The map-based sequence of the rice genome.</title>
        <authorList>
            <consortium name="International rice genome sequencing project (IRGSP)"/>
            <person name="Matsumoto T."/>
            <person name="Wu J."/>
            <person name="Kanamori H."/>
            <person name="Katayose Y."/>
            <person name="Fujisawa M."/>
            <person name="Namiki N."/>
            <person name="Mizuno H."/>
            <person name="Yamamoto K."/>
            <person name="Antonio B.A."/>
            <person name="Baba T."/>
            <person name="Sakata K."/>
            <person name="Nagamura Y."/>
            <person name="Aoki H."/>
            <person name="Arikawa K."/>
            <person name="Arita K."/>
            <person name="Bito T."/>
            <person name="Chiden Y."/>
            <person name="Fujitsuka N."/>
            <person name="Fukunaka R."/>
            <person name="Hamada M."/>
            <person name="Harada C."/>
            <person name="Hayashi A."/>
            <person name="Hijishita S."/>
            <person name="Honda M."/>
            <person name="Hosokawa S."/>
            <person name="Ichikawa Y."/>
            <person name="Idonuma A."/>
            <person name="Iijima M."/>
            <person name="Ikeda M."/>
            <person name="Ikeno M."/>
            <person name="Ito K."/>
            <person name="Ito S."/>
            <person name="Ito T."/>
            <person name="Ito Y."/>
            <person name="Ito Y."/>
            <person name="Iwabuchi A."/>
            <person name="Kamiya K."/>
            <person name="Karasawa W."/>
            <person name="Kurita K."/>
            <person name="Katagiri S."/>
            <person name="Kikuta A."/>
            <person name="Kobayashi H."/>
            <person name="Kobayashi N."/>
            <person name="Machita K."/>
            <person name="Maehara T."/>
            <person name="Masukawa M."/>
            <person name="Mizubayashi T."/>
            <person name="Mukai Y."/>
            <person name="Nagasaki H."/>
            <person name="Nagata Y."/>
            <person name="Naito S."/>
            <person name="Nakashima M."/>
            <person name="Nakama Y."/>
            <person name="Nakamichi Y."/>
            <person name="Nakamura M."/>
            <person name="Meguro A."/>
            <person name="Negishi M."/>
            <person name="Ohta I."/>
            <person name="Ohta T."/>
            <person name="Okamoto M."/>
            <person name="Ono N."/>
            <person name="Saji S."/>
            <person name="Sakaguchi M."/>
            <person name="Sakai K."/>
            <person name="Shibata M."/>
            <person name="Shimokawa T."/>
            <person name="Song J."/>
            <person name="Takazaki Y."/>
            <person name="Terasawa K."/>
            <person name="Tsugane M."/>
            <person name="Tsuji K."/>
            <person name="Ueda S."/>
            <person name="Waki K."/>
            <person name="Yamagata H."/>
            <person name="Yamamoto M."/>
            <person name="Yamamoto S."/>
            <person name="Yamane H."/>
            <person name="Yoshiki S."/>
            <person name="Yoshihara R."/>
            <person name="Yukawa K."/>
            <person name="Zhong H."/>
            <person name="Yano M."/>
            <person name="Yuan Q."/>
            <person name="Ouyang S."/>
            <person name="Liu J."/>
            <person name="Jones K.M."/>
            <person name="Gansberger K."/>
            <person name="Moffat K."/>
            <person name="Hill J."/>
            <person name="Bera J."/>
            <person name="Fadrosh D."/>
            <person name="Jin S."/>
            <person name="Johri S."/>
            <person name="Kim M."/>
            <person name="Overton L."/>
            <person name="Reardon M."/>
            <person name="Tsitrin T."/>
            <person name="Vuong H."/>
            <person name="Weaver B."/>
            <person name="Ciecko A."/>
            <person name="Tallon L."/>
            <person name="Jackson J."/>
            <person name="Pai G."/>
            <person name="Aken S.V."/>
            <person name="Utterback T."/>
            <person name="Reidmuller S."/>
            <person name="Feldblyum T."/>
            <person name="Hsiao J."/>
            <person name="Zismann V."/>
            <person name="Iobst S."/>
            <person name="de Vazeille A.R."/>
            <person name="Buell C.R."/>
            <person name="Ying K."/>
            <person name="Li Y."/>
            <person name="Lu T."/>
            <person name="Huang Y."/>
            <person name="Zhao Q."/>
            <person name="Feng Q."/>
            <person name="Zhang L."/>
            <person name="Zhu J."/>
            <person name="Weng Q."/>
            <person name="Mu J."/>
            <person name="Lu Y."/>
            <person name="Fan D."/>
            <person name="Liu Y."/>
            <person name="Guan J."/>
            <person name="Zhang Y."/>
            <person name="Yu S."/>
            <person name="Liu X."/>
            <person name="Zhang Y."/>
            <person name="Hong G."/>
            <person name="Han B."/>
            <person name="Choisne N."/>
            <person name="Demange N."/>
            <person name="Orjeda G."/>
            <person name="Samain S."/>
            <person name="Cattolico L."/>
            <person name="Pelletier E."/>
            <person name="Couloux A."/>
            <person name="Segurens B."/>
            <person name="Wincker P."/>
            <person name="D'Hont A."/>
            <person name="Scarpelli C."/>
            <person name="Weissenbach J."/>
            <person name="Salanoubat M."/>
            <person name="Quetier F."/>
            <person name="Yu Y."/>
            <person name="Kim H.R."/>
            <person name="Rambo T."/>
            <person name="Currie J."/>
            <person name="Collura K."/>
            <person name="Luo M."/>
            <person name="Yang T."/>
            <person name="Ammiraju J.S.S."/>
            <person name="Engler F."/>
            <person name="Soderlund C."/>
            <person name="Wing R.A."/>
            <person name="Palmer L.E."/>
            <person name="de la Bastide M."/>
            <person name="Spiegel L."/>
            <person name="Nascimento L."/>
            <person name="Zutavern T."/>
            <person name="O'Shaughnessy A."/>
            <person name="Dike S."/>
            <person name="Dedhia N."/>
            <person name="Preston R."/>
            <person name="Balija V."/>
            <person name="McCombie W.R."/>
            <person name="Chow T."/>
            <person name="Chen H."/>
            <person name="Chung M."/>
            <person name="Chen C."/>
            <person name="Shaw J."/>
            <person name="Wu H."/>
            <person name="Hsiao K."/>
            <person name="Chao Y."/>
            <person name="Chu M."/>
            <person name="Cheng C."/>
            <person name="Hour A."/>
            <person name="Lee P."/>
            <person name="Lin S."/>
            <person name="Lin Y."/>
            <person name="Liou J."/>
            <person name="Liu S."/>
            <person name="Hsing Y."/>
            <person name="Raghuvanshi S."/>
            <person name="Mohanty A."/>
            <person name="Bharti A.K."/>
            <person name="Gaur A."/>
            <person name="Gupta V."/>
            <person name="Kumar D."/>
            <person name="Ravi V."/>
            <person name="Vij S."/>
            <person name="Kapur A."/>
            <person name="Khurana P."/>
            <person name="Khurana P."/>
            <person name="Khurana J.P."/>
            <person name="Tyagi A.K."/>
            <person name="Gaikwad K."/>
            <person name="Singh A."/>
            <person name="Dalal V."/>
            <person name="Srivastava S."/>
            <person name="Dixit A."/>
            <person name="Pal A.K."/>
            <person name="Ghazi I.A."/>
            <person name="Yadav M."/>
            <person name="Pandit A."/>
            <person name="Bhargava A."/>
            <person name="Sureshbabu K."/>
            <person name="Batra K."/>
            <person name="Sharma T.R."/>
            <person name="Mohapatra T."/>
            <person name="Singh N.K."/>
            <person name="Messing J."/>
            <person name="Nelson A.B."/>
            <person name="Fuks G."/>
            <person name="Kavchok S."/>
            <person name="Keizer G."/>
            <person name="Linton E."/>
            <person name="Llaca V."/>
            <person name="Song R."/>
            <person name="Tanyolac B."/>
            <person name="Young S."/>
            <person name="Ho-Il K."/>
            <person name="Hahn J.H."/>
            <person name="Sangsakoo G."/>
            <person name="Vanavichit A."/>
            <person name="de Mattos Luiz.A.T."/>
            <person name="Zimmer P.D."/>
            <person name="Malone G."/>
            <person name="Dellagostin O."/>
            <person name="de Oliveira A.C."/>
            <person name="Bevan M."/>
            <person name="Bancroft I."/>
            <person name="Minx P."/>
            <person name="Cordum H."/>
            <person name="Wilson R."/>
            <person name="Cheng Z."/>
            <person name="Jin W."/>
            <person name="Jiang J."/>
            <person name="Leong S.A."/>
            <person name="Iwama H."/>
            <person name="Gojobori T."/>
            <person name="Itoh T."/>
            <person name="Niimura Y."/>
            <person name="Fujii Y."/>
            <person name="Habara T."/>
            <person name="Sakai H."/>
            <person name="Sato Y."/>
            <person name="Wilson G."/>
            <person name="Kumar K."/>
            <person name="McCouch S."/>
            <person name="Juretic N."/>
            <person name="Hoen D."/>
            <person name="Wright S."/>
            <person name="Bruskiewich R."/>
            <person name="Bureau T."/>
            <person name="Miyao A."/>
            <person name="Hirochika H."/>
            <person name="Nishikawa T."/>
            <person name="Kadowaki K."/>
            <person name="Sugiura M."/>
            <person name="Burr B."/>
            <person name="Sasaki T."/>
        </authorList>
    </citation>
    <scope>NUCLEOTIDE SEQUENCE [LARGE SCALE GENOMIC DNA]</scope>
    <source>
        <strain evidence="3">cv. Nipponbare</strain>
    </source>
</reference>
<keyword evidence="3" id="KW-1185">Reference proteome</keyword>
<dbReference type="Proteomes" id="UP000059680">
    <property type="component" value="Chromosome 4"/>
</dbReference>
<evidence type="ECO:0000256" key="1">
    <source>
        <dbReference type="SAM" id="MobiDB-lite"/>
    </source>
</evidence>
<evidence type="ECO:0000313" key="2">
    <source>
        <dbReference type="EMBL" id="BAS88033.1"/>
    </source>
</evidence>
<dbReference type="PaxDb" id="39947-A0A0N7KIM5"/>
<feature type="compositionally biased region" description="Low complexity" evidence="1">
    <location>
        <begin position="49"/>
        <end position="60"/>
    </location>
</feature>
<protein>
    <submittedName>
        <fullName evidence="2">Os04g0194200 protein</fullName>
    </submittedName>
</protein>
<organism evidence="2 3">
    <name type="scientific">Oryza sativa subsp. japonica</name>
    <name type="common">Rice</name>
    <dbReference type="NCBI Taxonomy" id="39947"/>
    <lineage>
        <taxon>Eukaryota</taxon>
        <taxon>Viridiplantae</taxon>
        <taxon>Streptophyta</taxon>
        <taxon>Embryophyta</taxon>
        <taxon>Tracheophyta</taxon>
        <taxon>Spermatophyta</taxon>
        <taxon>Magnoliopsida</taxon>
        <taxon>Liliopsida</taxon>
        <taxon>Poales</taxon>
        <taxon>Poaceae</taxon>
        <taxon>BOP clade</taxon>
        <taxon>Oryzoideae</taxon>
        <taxon>Oryzeae</taxon>
        <taxon>Oryzinae</taxon>
        <taxon>Oryza</taxon>
        <taxon>Oryza sativa</taxon>
    </lineage>
</organism>
<dbReference type="Gramene" id="Os04t0194200-00">
    <property type="protein sequence ID" value="Os04t0194200-00"/>
    <property type="gene ID" value="Os04g0194200"/>
</dbReference>
<gene>
    <name evidence="2" type="ordered locus">Os04g0194200</name>
    <name evidence="2" type="ORF">OSNPB_040194200</name>
</gene>
<dbReference type="AlphaFoldDB" id="A0A0N7KIM5"/>
<feature type="region of interest" description="Disordered" evidence="1">
    <location>
        <begin position="1"/>
        <end position="21"/>
    </location>
</feature>
<dbReference type="InParanoid" id="A0A0N7KIM5"/>
<reference evidence="2 3" key="3">
    <citation type="journal article" date="2013" name="Rice">
        <title>Improvement of the Oryza sativa Nipponbare reference genome using next generation sequence and optical map data.</title>
        <authorList>
            <person name="Kawahara Y."/>
            <person name="de la Bastide M."/>
            <person name="Hamilton J.P."/>
            <person name="Kanamori H."/>
            <person name="McCombie W.R."/>
            <person name="Ouyang S."/>
            <person name="Schwartz D.C."/>
            <person name="Tanaka T."/>
            <person name="Wu J."/>
            <person name="Zhou S."/>
            <person name="Childs K.L."/>
            <person name="Davidson R.M."/>
            <person name="Lin H."/>
            <person name="Quesada-Ocampo L."/>
            <person name="Vaillancourt B."/>
            <person name="Sakai H."/>
            <person name="Lee S.S."/>
            <person name="Kim J."/>
            <person name="Numa H."/>
            <person name="Itoh T."/>
            <person name="Buell C.R."/>
            <person name="Matsumoto T."/>
        </authorList>
    </citation>
    <scope>NUCLEOTIDE SEQUENCE [LARGE SCALE GENOMIC DNA]</scope>
    <source>
        <strain evidence="3">cv. Nipponbare</strain>
    </source>
</reference>
<name>A0A0N7KIM5_ORYSJ</name>
<feature type="region of interest" description="Disordered" evidence="1">
    <location>
        <begin position="41"/>
        <end position="73"/>
    </location>
</feature>
<dbReference type="EMBL" id="AP014960">
    <property type="protein sequence ID" value="BAS88033.1"/>
    <property type="molecule type" value="Genomic_DNA"/>
</dbReference>
<reference evidence="2 3" key="2">
    <citation type="journal article" date="2013" name="Plant Cell Physiol.">
        <title>Rice Annotation Project Database (RAP-DB): an integrative and interactive database for rice genomics.</title>
        <authorList>
            <person name="Sakai H."/>
            <person name="Lee S.S."/>
            <person name="Tanaka T."/>
            <person name="Numa H."/>
            <person name="Kim J."/>
            <person name="Kawahara Y."/>
            <person name="Wakimoto H."/>
            <person name="Yang C.C."/>
            <person name="Iwamoto M."/>
            <person name="Abe T."/>
            <person name="Yamada Y."/>
            <person name="Muto A."/>
            <person name="Inokuchi H."/>
            <person name="Ikemura T."/>
            <person name="Matsumoto T."/>
            <person name="Sasaki T."/>
            <person name="Itoh T."/>
        </authorList>
    </citation>
    <scope>NUCLEOTIDE SEQUENCE [LARGE SCALE GENOMIC DNA]</scope>
    <source>
        <strain evidence="3">cv. Nipponbare</strain>
    </source>
</reference>
<accession>A0A0N7KIM5</accession>
<evidence type="ECO:0000313" key="3">
    <source>
        <dbReference type="Proteomes" id="UP000059680"/>
    </source>
</evidence>